<dbReference type="EMBL" id="CP045121">
    <property type="protein sequence ID" value="QIN80427.1"/>
    <property type="molecule type" value="Genomic_DNA"/>
</dbReference>
<evidence type="ECO:0000313" key="2">
    <source>
        <dbReference type="EMBL" id="QIN80427.1"/>
    </source>
</evidence>
<dbReference type="InterPro" id="IPR000160">
    <property type="entry name" value="GGDEF_dom"/>
</dbReference>
<reference evidence="2 3" key="1">
    <citation type="submission" date="2019-10" db="EMBL/GenBank/DDBJ databases">
        <title>Rubrobacter sp nov SCSIO 52915 isolated from a deep-sea sediment in the South China Sea.</title>
        <authorList>
            <person name="Chen R.W."/>
        </authorList>
    </citation>
    <scope>NUCLEOTIDE SEQUENCE [LARGE SCALE GENOMIC DNA]</scope>
    <source>
        <strain evidence="2 3">SCSIO 52915</strain>
    </source>
</reference>
<evidence type="ECO:0000313" key="3">
    <source>
        <dbReference type="Proteomes" id="UP000502706"/>
    </source>
</evidence>
<proteinExistence type="predicted"/>
<dbReference type="AlphaFoldDB" id="A0A6G8Q284"/>
<protein>
    <submittedName>
        <fullName evidence="2">Diguanylate cyclase</fullName>
    </submittedName>
</protein>
<organism evidence="2 3">
    <name type="scientific">Rubrobacter marinus</name>
    <dbReference type="NCBI Taxonomy" id="2653852"/>
    <lineage>
        <taxon>Bacteria</taxon>
        <taxon>Bacillati</taxon>
        <taxon>Actinomycetota</taxon>
        <taxon>Rubrobacteria</taxon>
        <taxon>Rubrobacterales</taxon>
        <taxon>Rubrobacteraceae</taxon>
        <taxon>Rubrobacter</taxon>
    </lineage>
</organism>
<evidence type="ECO:0000259" key="1">
    <source>
        <dbReference type="Pfam" id="PF00990"/>
    </source>
</evidence>
<dbReference type="Pfam" id="PF00990">
    <property type="entry name" value="GGDEF"/>
    <property type="match status" value="1"/>
</dbReference>
<dbReference type="Proteomes" id="UP000502706">
    <property type="component" value="Chromosome"/>
</dbReference>
<dbReference type="InterPro" id="IPR029787">
    <property type="entry name" value="Nucleotide_cyclase"/>
</dbReference>
<dbReference type="SUPFAM" id="SSF55073">
    <property type="entry name" value="Nucleotide cyclase"/>
    <property type="match status" value="1"/>
</dbReference>
<dbReference type="KEGG" id="rmar:GBA65_20045"/>
<sequence length="166" mass="18140">MRSLSSSILPRISVPSVTGRLYAYRRGLQTAGQRPGEVNVYSAQMSKKVRKELQEPEVFEGALREEISVSSEFVLPISVLTLRVGGGWSDEAARRALDALRTADLVCRPEPDEILIALPNTETEDARVVEERLRAAVPEAAVGVAPFARGDTAESLIERARLPKNA</sequence>
<dbReference type="InterPro" id="IPR043128">
    <property type="entry name" value="Rev_trsase/Diguanyl_cyclase"/>
</dbReference>
<gene>
    <name evidence="2" type="ORF">GBA65_20045</name>
</gene>
<name>A0A6G8Q284_9ACTN</name>
<accession>A0A6G8Q284</accession>
<keyword evidence="3" id="KW-1185">Reference proteome</keyword>
<feature type="domain" description="GGDEF" evidence="1">
    <location>
        <begin position="91"/>
        <end position="140"/>
    </location>
</feature>
<dbReference type="Gene3D" id="3.30.70.270">
    <property type="match status" value="1"/>
</dbReference>